<accession>A0A8H7UX65</accession>
<name>A0A8H7UX65_9FUNG</name>
<evidence type="ECO:0000256" key="8">
    <source>
        <dbReference type="ARBA" id="ARBA00023315"/>
    </source>
</evidence>
<dbReference type="AlphaFoldDB" id="A0A8H7UX65"/>
<keyword evidence="8 10" id="KW-0012">Acyltransferase</keyword>
<dbReference type="GO" id="GO:0034737">
    <property type="term" value="F:ergosterol O-acyltransferase activity"/>
    <property type="evidence" value="ECO:0007669"/>
    <property type="project" value="TreeGrafter"/>
</dbReference>
<dbReference type="PIRSF" id="PIRSF000439">
    <property type="entry name" value="Oat_ACAT_DAG_ARE"/>
    <property type="match status" value="1"/>
</dbReference>
<comment type="caution">
    <text evidence="13">The sequence shown here is derived from an EMBL/GenBank/DDBJ whole genome shotgun (WGS) entry which is preliminary data.</text>
</comment>
<evidence type="ECO:0000313" key="14">
    <source>
        <dbReference type="Proteomes" id="UP000650833"/>
    </source>
</evidence>
<sequence length="484" mass="57562">MTKLIASKRQGDQCSKTVAVTTKNVDVTFRRLHKLYFKARLSSFDTSNPESSNDTFRGFYTLFWIAMGFYVILTLVRCYEQDGVVLSLGFFRLMSRDTFALLCADLTMIGQTFIVLPFAHLLKNGYIRHKPTGIILQHVSQTMFLFSNLYWVFWRDWPMTQSTFFTLHTFVMLMKMHSYTELNSDFANKYRRLLYLKQRLPKWIRDRETASVKEDKGYSLDEQSELNNMETEIMFLNEELIQGTTRYPNNLTFANYIDYLAVPTLVYWMEYPRTEKIRPLYVFEKTAATLGTMLLLYITTERYIYPQLYNPEMSDFRVVLEVLFPFIMNYMLVFYIIFECILNWFAEITKFADRNFYDDWWNSATFDEYARKWNKPVHHWLLRHVYTISMDNYKISKNNASFVTFLFSSCLHELVMVMLTRKLRMYLFFLQMSQVPLIALGRHSFIKNNSTLGNTIFWIGMFLGPPLLGILYTRQAFGEIINSQ</sequence>
<evidence type="ECO:0000313" key="13">
    <source>
        <dbReference type="EMBL" id="KAG2195398.1"/>
    </source>
</evidence>
<feature type="transmembrane region" description="Helical" evidence="12">
    <location>
        <begin position="59"/>
        <end position="79"/>
    </location>
</feature>
<comment type="subcellular location">
    <subcellularLocation>
        <location evidence="1 10">Endoplasmic reticulum membrane</location>
        <topology evidence="1 10">Multi-pass membrane protein</topology>
    </subcellularLocation>
</comment>
<evidence type="ECO:0000256" key="10">
    <source>
        <dbReference type="PIRNR" id="PIRNR000439"/>
    </source>
</evidence>
<keyword evidence="4 12" id="KW-0812">Transmembrane</keyword>
<evidence type="ECO:0000256" key="9">
    <source>
        <dbReference type="ARBA" id="ARBA00023568"/>
    </source>
</evidence>
<evidence type="ECO:0000256" key="6">
    <source>
        <dbReference type="ARBA" id="ARBA00022989"/>
    </source>
</evidence>
<dbReference type="GO" id="GO:0008204">
    <property type="term" value="P:ergosterol metabolic process"/>
    <property type="evidence" value="ECO:0007669"/>
    <property type="project" value="TreeGrafter"/>
</dbReference>
<dbReference type="GO" id="GO:0005789">
    <property type="term" value="C:endoplasmic reticulum membrane"/>
    <property type="evidence" value="ECO:0007669"/>
    <property type="project" value="UniProtKB-SubCell"/>
</dbReference>
<dbReference type="Pfam" id="PF03062">
    <property type="entry name" value="MBOAT"/>
    <property type="match status" value="1"/>
</dbReference>
<evidence type="ECO:0000256" key="3">
    <source>
        <dbReference type="ARBA" id="ARBA00022679"/>
    </source>
</evidence>
<dbReference type="PANTHER" id="PTHR10408">
    <property type="entry name" value="STEROL O-ACYLTRANSFERASE"/>
    <property type="match status" value="1"/>
</dbReference>
<protein>
    <recommendedName>
        <fullName evidence="10">O-acyltransferase</fullName>
    </recommendedName>
</protein>
<keyword evidence="5 10" id="KW-0256">Endoplasmic reticulum</keyword>
<feature type="transmembrane region" description="Helical" evidence="12">
    <location>
        <begin position="99"/>
        <end position="122"/>
    </location>
</feature>
<evidence type="ECO:0000256" key="2">
    <source>
        <dbReference type="ARBA" id="ARBA00009010"/>
    </source>
</evidence>
<organism evidence="13 14">
    <name type="scientific">Mucor plumbeus</name>
    <dbReference type="NCBI Taxonomy" id="97098"/>
    <lineage>
        <taxon>Eukaryota</taxon>
        <taxon>Fungi</taxon>
        <taxon>Fungi incertae sedis</taxon>
        <taxon>Mucoromycota</taxon>
        <taxon>Mucoromycotina</taxon>
        <taxon>Mucoromycetes</taxon>
        <taxon>Mucorales</taxon>
        <taxon>Mucorineae</taxon>
        <taxon>Mucoraceae</taxon>
        <taxon>Mucor</taxon>
    </lineage>
</organism>
<comment type="function">
    <text evidence="9">Sterol O-acyltransferase that catalyzes the formation of stery esters.</text>
</comment>
<evidence type="ECO:0000256" key="7">
    <source>
        <dbReference type="ARBA" id="ARBA00023136"/>
    </source>
</evidence>
<dbReference type="EMBL" id="JAEPRC010000528">
    <property type="protein sequence ID" value="KAG2195398.1"/>
    <property type="molecule type" value="Genomic_DNA"/>
</dbReference>
<dbReference type="InterPro" id="IPR014371">
    <property type="entry name" value="Oat_ACAT_DAG_ARE"/>
</dbReference>
<proteinExistence type="inferred from homology"/>
<dbReference type="Proteomes" id="UP000650833">
    <property type="component" value="Unassembled WGS sequence"/>
</dbReference>
<dbReference type="InterPro" id="IPR004299">
    <property type="entry name" value="MBOAT_fam"/>
</dbReference>
<evidence type="ECO:0000256" key="4">
    <source>
        <dbReference type="ARBA" id="ARBA00022692"/>
    </source>
</evidence>
<comment type="similarity">
    <text evidence="2 10">Belongs to the membrane-bound acyltransferase family. Sterol o-acyltransferase subfamily.</text>
</comment>
<feature type="transmembrane region" description="Helical" evidence="12">
    <location>
        <begin position="280"/>
        <end position="298"/>
    </location>
</feature>
<feature type="transmembrane region" description="Helical" evidence="12">
    <location>
        <begin position="400"/>
        <end position="419"/>
    </location>
</feature>
<feature type="transmembrane region" description="Helical" evidence="12">
    <location>
        <begin position="318"/>
        <end position="338"/>
    </location>
</feature>
<evidence type="ECO:0000256" key="5">
    <source>
        <dbReference type="ARBA" id="ARBA00022824"/>
    </source>
</evidence>
<feature type="active site" evidence="11">
    <location>
        <position position="412"/>
    </location>
</feature>
<gene>
    <name evidence="13" type="ORF">INT46_005556</name>
</gene>
<reference evidence="13" key="1">
    <citation type="submission" date="2020-12" db="EMBL/GenBank/DDBJ databases">
        <title>Metabolic potential, ecology and presence of endohyphal bacteria is reflected in genomic diversity of Mucoromycotina.</title>
        <authorList>
            <person name="Muszewska A."/>
            <person name="Okrasinska A."/>
            <person name="Steczkiewicz K."/>
            <person name="Drgas O."/>
            <person name="Orlowska M."/>
            <person name="Perlinska-Lenart U."/>
            <person name="Aleksandrzak-Piekarczyk T."/>
            <person name="Szatraj K."/>
            <person name="Zielenkiewicz U."/>
            <person name="Pilsyk S."/>
            <person name="Malc E."/>
            <person name="Mieczkowski P."/>
            <person name="Kruszewska J.S."/>
            <person name="Biernat P."/>
            <person name="Pawlowska J."/>
        </authorList>
    </citation>
    <scope>NUCLEOTIDE SEQUENCE</scope>
    <source>
        <strain evidence="13">CBS 226.32</strain>
    </source>
</reference>
<keyword evidence="6 12" id="KW-1133">Transmembrane helix</keyword>
<keyword evidence="3 10" id="KW-0808">Transferase</keyword>
<feature type="transmembrane region" description="Helical" evidence="12">
    <location>
        <begin position="452"/>
        <end position="472"/>
    </location>
</feature>
<evidence type="ECO:0000256" key="11">
    <source>
        <dbReference type="PIRSR" id="PIRSR000439-1"/>
    </source>
</evidence>
<dbReference type="PANTHER" id="PTHR10408:SF9">
    <property type="entry name" value="STEROL O-ACYLTRANSFERASE 2-RELATED"/>
    <property type="match status" value="1"/>
</dbReference>
<keyword evidence="14" id="KW-1185">Reference proteome</keyword>
<evidence type="ECO:0000256" key="12">
    <source>
        <dbReference type="SAM" id="Phobius"/>
    </source>
</evidence>
<keyword evidence="7 10" id="KW-0472">Membrane</keyword>
<dbReference type="OrthoDB" id="10039049at2759"/>
<evidence type="ECO:0000256" key="1">
    <source>
        <dbReference type="ARBA" id="ARBA00004477"/>
    </source>
</evidence>